<comment type="caution">
    <text evidence="1">The sequence shown here is derived from an EMBL/GenBank/DDBJ whole genome shotgun (WGS) entry which is preliminary data.</text>
</comment>
<dbReference type="Proteomes" id="UP000321306">
    <property type="component" value="Unassembled WGS sequence"/>
</dbReference>
<evidence type="ECO:0000313" key="1">
    <source>
        <dbReference type="EMBL" id="GEM49532.1"/>
    </source>
</evidence>
<dbReference type="AlphaFoldDB" id="A0A511N9M1"/>
<name>A0A511N9M1_DEIC1</name>
<gene>
    <name evidence="1" type="ORF">DC3_51670</name>
</gene>
<evidence type="ECO:0000313" key="2">
    <source>
        <dbReference type="Proteomes" id="UP000321306"/>
    </source>
</evidence>
<organism evidence="1 2">
    <name type="scientific">Deinococcus cellulosilyticus (strain DSM 18568 / NBRC 106333 / KACC 11606 / 5516J-15)</name>
    <dbReference type="NCBI Taxonomy" id="1223518"/>
    <lineage>
        <taxon>Bacteria</taxon>
        <taxon>Thermotogati</taxon>
        <taxon>Deinococcota</taxon>
        <taxon>Deinococci</taxon>
        <taxon>Deinococcales</taxon>
        <taxon>Deinococcaceae</taxon>
        <taxon>Deinococcus</taxon>
    </lineage>
</organism>
<protein>
    <submittedName>
        <fullName evidence="1">Uncharacterized protein</fullName>
    </submittedName>
</protein>
<reference evidence="1 2" key="1">
    <citation type="submission" date="2019-07" db="EMBL/GenBank/DDBJ databases">
        <title>Whole genome shotgun sequence of Deinococcus cellulosilyticus NBRC 106333.</title>
        <authorList>
            <person name="Hosoyama A."/>
            <person name="Uohara A."/>
            <person name="Ohji S."/>
            <person name="Ichikawa N."/>
        </authorList>
    </citation>
    <scope>NUCLEOTIDE SEQUENCE [LARGE SCALE GENOMIC DNA]</scope>
    <source>
        <strain evidence="1 2">NBRC 106333</strain>
    </source>
</reference>
<accession>A0A511N9M1</accession>
<proteinExistence type="predicted"/>
<keyword evidence="2" id="KW-1185">Reference proteome</keyword>
<dbReference type="EMBL" id="BJXB01000037">
    <property type="protein sequence ID" value="GEM49532.1"/>
    <property type="molecule type" value="Genomic_DNA"/>
</dbReference>
<sequence>MRPIEVKDFKVSWGQVPQAEMNALPVMEHFHTLKDPLRMALPIQPRQTQATLNHRMLR</sequence>